<name>A0ABD3MJB0_9STRA</name>
<evidence type="ECO:0000313" key="3">
    <source>
        <dbReference type="EMBL" id="KAL3760620.1"/>
    </source>
</evidence>
<dbReference type="Pfam" id="PF07059">
    <property type="entry name" value="EDR2_C"/>
    <property type="match status" value="1"/>
</dbReference>
<dbReference type="PANTHER" id="PTHR31558">
    <property type="entry name" value="CW14 PROTEIN"/>
    <property type="match status" value="1"/>
</dbReference>
<feature type="region of interest" description="Disordered" evidence="1">
    <location>
        <begin position="221"/>
        <end position="302"/>
    </location>
</feature>
<feature type="compositionally biased region" description="Gly residues" evidence="1">
    <location>
        <begin position="249"/>
        <end position="259"/>
    </location>
</feature>
<evidence type="ECO:0000313" key="4">
    <source>
        <dbReference type="Proteomes" id="UP001530293"/>
    </source>
</evidence>
<organism evidence="3 4">
    <name type="scientific">Discostella pseudostelligera</name>
    <dbReference type="NCBI Taxonomy" id="259834"/>
    <lineage>
        <taxon>Eukaryota</taxon>
        <taxon>Sar</taxon>
        <taxon>Stramenopiles</taxon>
        <taxon>Ochrophyta</taxon>
        <taxon>Bacillariophyta</taxon>
        <taxon>Coscinodiscophyceae</taxon>
        <taxon>Thalassiosirophycidae</taxon>
        <taxon>Stephanodiscales</taxon>
        <taxon>Stephanodiscaceae</taxon>
        <taxon>Discostella</taxon>
    </lineage>
</organism>
<dbReference type="AlphaFoldDB" id="A0ABD3MJB0"/>
<dbReference type="Proteomes" id="UP001530293">
    <property type="component" value="Unassembled WGS sequence"/>
</dbReference>
<evidence type="ECO:0000256" key="1">
    <source>
        <dbReference type="SAM" id="MobiDB-lite"/>
    </source>
</evidence>
<dbReference type="InterPro" id="IPR009769">
    <property type="entry name" value="EDR2_C"/>
</dbReference>
<gene>
    <name evidence="3" type="ORF">ACHAWU_002442</name>
</gene>
<accession>A0ABD3MJB0</accession>
<feature type="domain" description="Protein ENHANCED DISEASE RESISTANCE 2 C-terminal" evidence="2">
    <location>
        <begin position="334"/>
        <end position="614"/>
    </location>
</feature>
<proteinExistence type="predicted"/>
<evidence type="ECO:0000259" key="2">
    <source>
        <dbReference type="Pfam" id="PF07059"/>
    </source>
</evidence>
<feature type="compositionally biased region" description="Polar residues" evidence="1">
    <location>
        <begin position="287"/>
        <end position="300"/>
    </location>
</feature>
<feature type="region of interest" description="Disordered" evidence="1">
    <location>
        <begin position="318"/>
        <end position="340"/>
    </location>
</feature>
<feature type="region of interest" description="Disordered" evidence="1">
    <location>
        <begin position="72"/>
        <end position="103"/>
    </location>
</feature>
<protein>
    <recommendedName>
        <fullName evidence="2">Protein ENHANCED DISEASE RESISTANCE 2 C-terminal domain-containing protein</fullName>
    </recommendedName>
</protein>
<comment type="caution">
    <text evidence="3">The sequence shown here is derived from an EMBL/GenBank/DDBJ whole genome shotgun (WGS) entry which is preliminary data.</text>
</comment>
<feature type="region of interest" description="Disordered" evidence="1">
    <location>
        <begin position="1"/>
        <end position="33"/>
    </location>
</feature>
<dbReference type="EMBL" id="JALLBG020000178">
    <property type="protein sequence ID" value="KAL3760620.1"/>
    <property type="molecule type" value="Genomic_DNA"/>
</dbReference>
<sequence>MGARLLSIRRKSPTSSPQRATWAATASTAADDAATTSGAAPTVAATSSNSSNNFYFPKRLANIMLHPYRPSTPLSTTSTIEGTDDTTKPKRSMRLSISPDEDEGDSMQVMLVEGSPIKNTKNSTTTTTKSMKNAISKYVNAVAGKEEVDVNEEEEDNCIYTVGSVEYSVYHASTSSSSSTVTTSCATSDTTATAATTAALLPELDTEATNSSIAEVENAVVEASSSGEGGNNKKSVSRMGSFFKKSGNTSGGGGGGNTEGNGYNDSSGGGGGGSNDMNNHSGDGHNNRPNKSNSNSTSPRDATFTPERVQFAIDSTLPLHSGPESLAPTSHPSWTPVPGTEFKVRHGPNYLKTGRKENSCESLYEVYCVRYFRSAKGTVGGASRIMPLPELVSSAENNNIAAGDGGEGVTVEENIGINTKTVEGGSPPTPPHHPELFGTKVPDVLVVHFLLPYETPNMFKTKEDGAGGECIYYLKPSRRFLDEISGRLPSTPATKLFVRWCSECEFNAKMRGRFKCMALVRDIDRHNLSLLKSYQGKPVLITESGRVFSGVQGGVRYLEMIANVHYWAYMAKKGFVSLIPKFASMQMEVGFTIEAHTDSEMPECMLGSTVLSYITDTTGPLISPEMQEPVHEHQA</sequence>
<reference evidence="3 4" key="1">
    <citation type="submission" date="2024-10" db="EMBL/GenBank/DDBJ databases">
        <title>Updated reference genomes for cyclostephanoid diatoms.</title>
        <authorList>
            <person name="Roberts W.R."/>
            <person name="Alverson A.J."/>
        </authorList>
    </citation>
    <scope>NUCLEOTIDE SEQUENCE [LARGE SCALE GENOMIC DNA]</scope>
    <source>
        <strain evidence="3 4">AJA232-27</strain>
    </source>
</reference>
<feature type="compositionally biased region" description="Low complexity" evidence="1">
    <location>
        <begin position="20"/>
        <end position="33"/>
    </location>
</feature>
<keyword evidence="4" id="KW-1185">Reference proteome</keyword>
<dbReference type="PANTHER" id="PTHR31558:SF35">
    <property type="entry name" value="PROTEIN ENHANCED DISEASE RESISTANCE 2 C-TERMINAL DOMAIN-CONTAINING PROTEIN"/>
    <property type="match status" value="1"/>
</dbReference>